<dbReference type="AlphaFoldDB" id="A0AAV1HQG6"/>
<reference evidence="1" key="1">
    <citation type="submission" date="2023-08" db="EMBL/GenBank/DDBJ databases">
        <authorList>
            <person name="Alioto T."/>
            <person name="Alioto T."/>
            <person name="Gomez Garrido J."/>
        </authorList>
    </citation>
    <scope>NUCLEOTIDE SEQUENCE</scope>
</reference>
<proteinExistence type="predicted"/>
<organism evidence="1 2">
    <name type="scientific">Xyrichtys novacula</name>
    <name type="common">Pearly razorfish</name>
    <name type="synonym">Hemipteronotus novacula</name>
    <dbReference type="NCBI Taxonomy" id="13765"/>
    <lineage>
        <taxon>Eukaryota</taxon>
        <taxon>Metazoa</taxon>
        <taxon>Chordata</taxon>
        <taxon>Craniata</taxon>
        <taxon>Vertebrata</taxon>
        <taxon>Euteleostomi</taxon>
        <taxon>Actinopterygii</taxon>
        <taxon>Neopterygii</taxon>
        <taxon>Teleostei</taxon>
        <taxon>Neoteleostei</taxon>
        <taxon>Acanthomorphata</taxon>
        <taxon>Eupercaria</taxon>
        <taxon>Labriformes</taxon>
        <taxon>Labridae</taxon>
        <taxon>Xyrichtys</taxon>
    </lineage>
</organism>
<keyword evidence="2" id="KW-1185">Reference proteome</keyword>
<accession>A0AAV1HQG6</accession>
<protein>
    <submittedName>
        <fullName evidence="1">Uncharacterized protein</fullName>
    </submittedName>
</protein>
<evidence type="ECO:0000313" key="1">
    <source>
        <dbReference type="EMBL" id="CAJ1087334.1"/>
    </source>
</evidence>
<evidence type="ECO:0000313" key="2">
    <source>
        <dbReference type="Proteomes" id="UP001178508"/>
    </source>
</evidence>
<name>A0AAV1HQG6_XYRNO</name>
<dbReference type="EMBL" id="OY660887">
    <property type="protein sequence ID" value="CAJ1087334.1"/>
    <property type="molecule type" value="Genomic_DNA"/>
</dbReference>
<dbReference type="Proteomes" id="UP001178508">
    <property type="component" value="Chromosome 24"/>
</dbReference>
<sequence>MSETLAPGKKKVTAIFDVIFLQMESPIVIVDGGGVMEGSLSGADSGYAAAADEGRGGGGATVDSIGVPPALTGETGLAELLLDTAYLNSRCREDDKDVGAAFPVVPPAEENSACLRSRTCWPVGYPGMTEKEEKAGMLCSTYPSLQLSRALFDVE</sequence>
<gene>
    <name evidence="1" type="ORF">XNOV1_A020540</name>
</gene>